<dbReference type="EMBL" id="BARS01035579">
    <property type="protein sequence ID" value="GAG20142.1"/>
    <property type="molecule type" value="Genomic_DNA"/>
</dbReference>
<dbReference type="AlphaFoldDB" id="X0WA93"/>
<evidence type="ECO:0000313" key="1">
    <source>
        <dbReference type="EMBL" id="GAG20142.1"/>
    </source>
</evidence>
<proteinExistence type="predicted"/>
<protein>
    <submittedName>
        <fullName evidence="1">Uncharacterized protein</fullName>
    </submittedName>
</protein>
<comment type="caution">
    <text evidence="1">The sequence shown here is derived from an EMBL/GenBank/DDBJ whole genome shotgun (WGS) entry which is preliminary data.</text>
</comment>
<sequence length="60" mass="6994">MPVQSVLAPFLLIMTEYEKEVYLEYLKSIHVDIKIDRDRETGKYIKPKPIPVFNVDGKGK</sequence>
<organism evidence="1">
    <name type="scientific">marine sediment metagenome</name>
    <dbReference type="NCBI Taxonomy" id="412755"/>
    <lineage>
        <taxon>unclassified sequences</taxon>
        <taxon>metagenomes</taxon>
        <taxon>ecological metagenomes</taxon>
    </lineage>
</organism>
<gene>
    <name evidence="1" type="ORF">S01H1_54803</name>
</gene>
<name>X0WA93_9ZZZZ</name>
<reference evidence="1" key="1">
    <citation type="journal article" date="2014" name="Front. Microbiol.">
        <title>High frequency of phylogenetically diverse reductive dehalogenase-homologous genes in deep subseafloor sedimentary metagenomes.</title>
        <authorList>
            <person name="Kawai M."/>
            <person name="Futagami T."/>
            <person name="Toyoda A."/>
            <person name="Takaki Y."/>
            <person name="Nishi S."/>
            <person name="Hori S."/>
            <person name="Arai W."/>
            <person name="Tsubouchi T."/>
            <person name="Morono Y."/>
            <person name="Uchiyama I."/>
            <person name="Ito T."/>
            <person name="Fujiyama A."/>
            <person name="Inagaki F."/>
            <person name="Takami H."/>
        </authorList>
    </citation>
    <scope>NUCLEOTIDE SEQUENCE</scope>
    <source>
        <strain evidence="1">Expedition CK06-06</strain>
    </source>
</reference>
<accession>X0WA93</accession>